<comment type="caution">
    <text evidence="12">The sequence shown here is derived from an EMBL/GenBank/DDBJ whole genome shotgun (WGS) entry which is preliminary data.</text>
</comment>
<dbReference type="Pfam" id="PF07884">
    <property type="entry name" value="VKOR"/>
    <property type="match status" value="1"/>
</dbReference>
<keyword evidence="8" id="KW-1015">Disulfide bond</keyword>
<feature type="transmembrane region" description="Helical" evidence="10">
    <location>
        <begin position="12"/>
        <end position="31"/>
    </location>
</feature>
<dbReference type="CDD" id="cd12922">
    <property type="entry name" value="VKOR_5"/>
    <property type="match status" value="1"/>
</dbReference>
<evidence type="ECO:0000256" key="4">
    <source>
        <dbReference type="ARBA" id="ARBA00022719"/>
    </source>
</evidence>
<evidence type="ECO:0000313" key="13">
    <source>
        <dbReference type="Proteomes" id="UP001597036"/>
    </source>
</evidence>
<dbReference type="InterPro" id="IPR041714">
    <property type="entry name" value="VKOR_Actinobacteria"/>
</dbReference>
<evidence type="ECO:0000256" key="1">
    <source>
        <dbReference type="ARBA" id="ARBA00004141"/>
    </source>
</evidence>
<keyword evidence="5 10" id="KW-1133">Transmembrane helix</keyword>
<feature type="transmembrane region" description="Helical" evidence="10">
    <location>
        <begin position="137"/>
        <end position="159"/>
    </location>
</feature>
<reference evidence="13" key="1">
    <citation type="journal article" date="2019" name="Int. J. Syst. Evol. Microbiol.">
        <title>The Global Catalogue of Microorganisms (GCM) 10K type strain sequencing project: providing services to taxonomists for standard genome sequencing and annotation.</title>
        <authorList>
            <consortium name="The Broad Institute Genomics Platform"/>
            <consortium name="The Broad Institute Genome Sequencing Center for Infectious Disease"/>
            <person name="Wu L."/>
            <person name="Ma J."/>
        </authorList>
    </citation>
    <scope>NUCLEOTIDE SEQUENCE [LARGE SCALE GENOMIC DNA]</scope>
    <source>
        <strain evidence="13">CCM 8604</strain>
    </source>
</reference>
<evidence type="ECO:0000256" key="9">
    <source>
        <dbReference type="ARBA" id="ARBA00023284"/>
    </source>
</evidence>
<keyword evidence="7 10" id="KW-0472">Membrane</keyword>
<evidence type="ECO:0000313" key="12">
    <source>
        <dbReference type="EMBL" id="MFD0705207.1"/>
    </source>
</evidence>
<feature type="transmembrane region" description="Helical" evidence="10">
    <location>
        <begin position="107"/>
        <end position="125"/>
    </location>
</feature>
<feature type="transmembrane region" description="Helical" evidence="10">
    <location>
        <begin position="179"/>
        <end position="198"/>
    </location>
</feature>
<organism evidence="12 13">
    <name type="scientific">Alloscardovia venturai</name>
    <dbReference type="NCBI Taxonomy" id="1769421"/>
    <lineage>
        <taxon>Bacteria</taxon>
        <taxon>Bacillati</taxon>
        <taxon>Actinomycetota</taxon>
        <taxon>Actinomycetes</taxon>
        <taxon>Bifidobacteriales</taxon>
        <taxon>Bifidobacteriaceae</taxon>
        <taxon>Alloscardovia</taxon>
    </lineage>
</organism>
<feature type="transmembrane region" description="Helical" evidence="10">
    <location>
        <begin position="78"/>
        <end position="101"/>
    </location>
</feature>
<gene>
    <name evidence="12" type="ORF">ACFQY8_05555</name>
</gene>
<dbReference type="Gene3D" id="1.20.1440.130">
    <property type="entry name" value="VKOR domain"/>
    <property type="match status" value="1"/>
</dbReference>
<evidence type="ECO:0000256" key="8">
    <source>
        <dbReference type="ARBA" id="ARBA00023157"/>
    </source>
</evidence>
<evidence type="ECO:0000256" key="10">
    <source>
        <dbReference type="SAM" id="Phobius"/>
    </source>
</evidence>
<keyword evidence="6" id="KW-0560">Oxidoreductase</keyword>
<evidence type="ECO:0000256" key="6">
    <source>
        <dbReference type="ARBA" id="ARBA00023002"/>
    </source>
</evidence>
<comment type="similarity">
    <text evidence="2">Belongs to the VKOR family.</text>
</comment>
<evidence type="ECO:0000256" key="7">
    <source>
        <dbReference type="ARBA" id="ARBA00023136"/>
    </source>
</evidence>
<evidence type="ECO:0000259" key="11">
    <source>
        <dbReference type="SMART" id="SM00756"/>
    </source>
</evidence>
<keyword evidence="13" id="KW-1185">Reference proteome</keyword>
<name>A0ABW2Y4N6_9BIFI</name>
<evidence type="ECO:0000256" key="5">
    <source>
        <dbReference type="ARBA" id="ARBA00022989"/>
    </source>
</evidence>
<protein>
    <submittedName>
        <fullName evidence="12">Vitamin K epoxide reductase family protein</fullName>
    </submittedName>
</protein>
<dbReference type="Proteomes" id="UP001597036">
    <property type="component" value="Unassembled WGS sequence"/>
</dbReference>
<dbReference type="EMBL" id="JBHTHQ010000021">
    <property type="protein sequence ID" value="MFD0705207.1"/>
    <property type="molecule type" value="Genomic_DNA"/>
</dbReference>
<accession>A0ABW2Y4N6</accession>
<dbReference type="InterPro" id="IPR038354">
    <property type="entry name" value="VKOR_sf"/>
</dbReference>
<proteinExistence type="inferred from homology"/>
<evidence type="ECO:0000256" key="3">
    <source>
        <dbReference type="ARBA" id="ARBA00022692"/>
    </source>
</evidence>
<evidence type="ECO:0000256" key="2">
    <source>
        <dbReference type="ARBA" id="ARBA00006214"/>
    </source>
</evidence>
<sequence>MELKGWRHSATWTYLIVLVASVVALYVSFILSAETLQLARNPHGSLGCDVNAVISCSDVAHSWQAEIIKFAGLSFPNAFFGIAAESVFVTVAVIGLSHVIVPRWFAAATWCGGAVAVIYATWLFTQSAFVIEALCPWCMLLLVSTWFQFMALSHATYAIQKLPRKTSGLFTYYHLNLDLLVDLIIFVVIAAIIVFKYGTTLFA</sequence>
<keyword evidence="9" id="KW-0676">Redox-active center</keyword>
<comment type="subcellular location">
    <subcellularLocation>
        <location evidence="1">Membrane</location>
        <topology evidence="1">Multi-pass membrane protein</topology>
    </subcellularLocation>
</comment>
<dbReference type="InterPro" id="IPR012932">
    <property type="entry name" value="VKOR"/>
</dbReference>
<keyword evidence="3 10" id="KW-0812">Transmembrane</keyword>
<dbReference type="SMART" id="SM00756">
    <property type="entry name" value="VKc"/>
    <property type="match status" value="1"/>
</dbReference>
<keyword evidence="4" id="KW-0874">Quinone</keyword>
<dbReference type="RefSeq" id="WP_377938902.1">
    <property type="nucleotide sequence ID" value="NZ_JBHTHQ010000021.1"/>
</dbReference>
<feature type="domain" description="Vitamin K epoxide reductase" evidence="11">
    <location>
        <begin position="10"/>
        <end position="156"/>
    </location>
</feature>